<organism evidence="2 3">
    <name type="scientific">Lentinula raphanica</name>
    <dbReference type="NCBI Taxonomy" id="153919"/>
    <lineage>
        <taxon>Eukaryota</taxon>
        <taxon>Fungi</taxon>
        <taxon>Dikarya</taxon>
        <taxon>Basidiomycota</taxon>
        <taxon>Agaricomycotina</taxon>
        <taxon>Agaricomycetes</taxon>
        <taxon>Agaricomycetidae</taxon>
        <taxon>Agaricales</taxon>
        <taxon>Marasmiineae</taxon>
        <taxon>Omphalotaceae</taxon>
        <taxon>Lentinula</taxon>
    </lineage>
</organism>
<reference evidence="2" key="1">
    <citation type="submission" date="2022-08" db="EMBL/GenBank/DDBJ databases">
        <authorList>
            <consortium name="DOE Joint Genome Institute"/>
            <person name="Min B."/>
            <person name="Riley R."/>
            <person name="Sierra-Patev S."/>
            <person name="Naranjo-Ortiz M."/>
            <person name="Looney B."/>
            <person name="Konkel Z."/>
            <person name="Slot J.C."/>
            <person name="Sakamoto Y."/>
            <person name="Steenwyk J.L."/>
            <person name="Rokas A."/>
            <person name="Carro J."/>
            <person name="Camarero S."/>
            <person name="Ferreira P."/>
            <person name="Molpeceres G."/>
            <person name="Ruiz-Duenas F.J."/>
            <person name="Serrano A."/>
            <person name="Henrissat B."/>
            <person name="Drula E."/>
            <person name="Hughes K.W."/>
            <person name="Mata J.L."/>
            <person name="Ishikawa N.K."/>
            <person name="Vargas-Isla R."/>
            <person name="Ushijima S."/>
            <person name="Smith C.A."/>
            <person name="Ahrendt S."/>
            <person name="Andreopoulos W."/>
            <person name="He G."/>
            <person name="Labutti K."/>
            <person name="Lipzen A."/>
            <person name="Ng V."/>
            <person name="Sandor L."/>
            <person name="Barry K."/>
            <person name="Martinez A.T."/>
            <person name="Xiao Y."/>
            <person name="Gibbons J.G."/>
            <person name="Terashima K."/>
            <person name="Hibbett D.S."/>
            <person name="Grigoriev I.V."/>
        </authorList>
    </citation>
    <scope>NUCLEOTIDE SEQUENCE</scope>
    <source>
        <strain evidence="2">TFB9207</strain>
    </source>
</reference>
<feature type="region of interest" description="Disordered" evidence="1">
    <location>
        <begin position="97"/>
        <end position="146"/>
    </location>
</feature>
<evidence type="ECO:0000256" key="1">
    <source>
        <dbReference type="SAM" id="MobiDB-lite"/>
    </source>
</evidence>
<keyword evidence="3" id="KW-1185">Reference proteome</keyword>
<evidence type="ECO:0000313" key="3">
    <source>
        <dbReference type="Proteomes" id="UP001163846"/>
    </source>
</evidence>
<proteinExistence type="predicted"/>
<gene>
    <name evidence="2" type="ORF">F5878DRAFT_707228</name>
</gene>
<name>A0AA38PH45_9AGAR</name>
<protein>
    <submittedName>
        <fullName evidence="2">Uncharacterized protein</fullName>
    </submittedName>
</protein>
<comment type="caution">
    <text evidence="2">The sequence shown here is derived from an EMBL/GenBank/DDBJ whole genome shotgun (WGS) entry which is preliminary data.</text>
</comment>
<dbReference type="Proteomes" id="UP001163846">
    <property type="component" value="Unassembled WGS sequence"/>
</dbReference>
<accession>A0AA38PH45</accession>
<feature type="non-terminal residue" evidence="2">
    <location>
        <position position="170"/>
    </location>
</feature>
<sequence length="170" mass="19170">PRGYFRDPLQIIATICNRYLITYQCFLQKLHCILFFYPKYHQNYFERAGWEDTWINTAVVTAQELWTTHYHVASSSCATSSAPSDIHNAFSELDTPVVSSDQDPFDDFVSGSPTEEDPIVVDSELDVVEEPEIDPDASDTEDPDEDVVIAEGEEDEELVSLSKDGPLVSK</sequence>
<feature type="compositionally biased region" description="Acidic residues" evidence="1">
    <location>
        <begin position="114"/>
        <end position="146"/>
    </location>
</feature>
<dbReference type="AlphaFoldDB" id="A0AA38PH45"/>
<evidence type="ECO:0000313" key="2">
    <source>
        <dbReference type="EMBL" id="KAJ3842842.1"/>
    </source>
</evidence>
<dbReference type="EMBL" id="MU805993">
    <property type="protein sequence ID" value="KAJ3842842.1"/>
    <property type="molecule type" value="Genomic_DNA"/>
</dbReference>